<gene>
    <name evidence="2" type="ORF">HPLM_LOCUS3056</name>
</gene>
<feature type="compositionally biased region" description="Acidic residues" evidence="1">
    <location>
        <begin position="22"/>
        <end position="33"/>
    </location>
</feature>
<sequence>MSEKEQAMNTEKLDVNPRGDYGEEQEECELGTTDDVDVTFPNRIRNLKVHCAHLRTLANSQRRAGQATPIE</sequence>
<evidence type="ECO:0000313" key="2">
    <source>
        <dbReference type="EMBL" id="VDO20040.1"/>
    </source>
</evidence>
<evidence type="ECO:0000313" key="4">
    <source>
        <dbReference type="WBParaSite" id="HPLM_0000306401-mRNA-1"/>
    </source>
</evidence>
<feature type="region of interest" description="Disordered" evidence="1">
    <location>
        <begin position="1"/>
        <end position="33"/>
    </location>
</feature>
<dbReference type="AlphaFoldDB" id="A0A0N4W0H8"/>
<reference evidence="4" key="1">
    <citation type="submission" date="2017-02" db="UniProtKB">
        <authorList>
            <consortium name="WormBaseParasite"/>
        </authorList>
    </citation>
    <scope>IDENTIFICATION</scope>
</reference>
<keyword evidence="3" id="KW-1185">Reference proteome</keyword>
<dbReference type="Proteomes" id="UP000268014">
    <property type="component" value="Unassembled WGS sequence"/>
</dbReference>
<reference evidence="2 3" key="2">
    <citation type="submission" date="2018-11" db="EMBL/GenBank/DDBJ databases">
        <authorList>
            <consortium name="Pathogen Informatics"/>
        </authorList>
    </citation>
    <scope>NUCLEOTIDE SEQUENCE [LARGE SCALE GENOMIC DNA]</scope>
    <source>
        <strain evidence="2 3">MHpl1</strain>
    </source>
</reference>
<accession>A0A0N4W0H8</accession>
<organism evidence="4">
    <name type="scientific">Haemonchus placei</name>
    <name type="common">Barber's pole worm</name>
    <dbReference type="NCBI Taxonomy" id="6290"/>
    <lineage>
        <taxon>Eukaryota</taxon>
        <taxon>Metazoa</taxon>
        <taxon>Ecdysozoa</taxon>
        <taxon>Nematoda</taxon>
        <taxon>Chromadorea</taxon>
        <taxon>Rhabditida</taxon>
        <taxon>Rhabditina</taxon>
        <taxon>Rhabditomorpha</taxon>
        <taxon>Strongyloidea</taxon>
        <taxon>Trichostrongylidae</taxon>
        <taxon>Haemonchus</taxon>
    </lineage>
</organism>
<evidence type="ECO:0000256" key="1">
    <source>
        <dbReference type="SAM" id="MobiDB-lite"/>
    </source>
</evidence>
<name>A0A0N4W0H8_HAEPC</name>
<protein>
    <submittedName>
        <fullName evidence="2 4">Uncharacterized protein</fullName>
    </submittedName>
</protein>
<proteinExistence type="predicted"/>
<feature type="compositionally biased region" description="Basic and acidic residues" evidence="1">
    <location>
        <begin position="1"/>
        <end position="21"/>
    </location>
</feature>
<evidence type="ECO:0000313" key="3">
    <source>
        <dbReference type="Proteomes" id="UP000268014"/>
    </source>
</evidence>
<dbReference type="WBParaSite" id="HPLM_0000306401-mRNA-1">
    <property type="protein sequence ID" value="HPLM_0000306401-mRNA-1"/>
    <property type="gene ID" value="HPLM_0000306401"/>
</dbReference>
<dbReference type="EMBL" id="UZAF01016095">
    <property type="protein sequence ID" value="VDO20040.1"/>
    <property type="molecule type" value="Genomic_DNA"/>
</dbReference>